<protein>
    <submittedName>
        <fullName evidence="5">Kelch-like protein 9</fullName>
    </submittedName>
</protein>
<evidence type="ECO:0000313" key="5">
    <source>
        <dbReference type="EMBL" id="KAJ8029339.1"/>
    </source>
</evidence>
<evidence type="ECO:0000259" key="4">
    <source>
        <dbReference type="PROSITE" id="PS50097"/>
    </source>
</evidence>
<dbReference type="InterPro" id="IPR015915">
    <property type="entry name" value="Kelch-typ_b-propeller"/>
</dbReference>
<keyword evidence="6" id="KW-1185">Reference proteome</keyword>
<dbReference type="Pfam" id="PF00651">
    <property type="entry name" value="BTB"/>
    <property type="match status" value="1"/>
</dbReference>
<feature type="compositionally biased region" description="Polar residues" evidence="3">
    <location>
        <begin position="32"/>
        <end position="52"/>
    </location>
</feature>
<proteinExistence type="predicted"/>
<keyword evidence="2" id="KW-0677">Repeat</keyword>
<dbReference type="InterPro" id="IPR000210">
    <property type="entry name" value="BTB/POZ_dom"/>
</dbReference>
<organism evidence="5 6">
    <name type="scientific">Holothuria leucospilota</name>
    <name type="common">Black long sea cucumber</name>
    <name type="synonym">Mertensiothuria leucospilota</name>
    <dbReference type="NCBI Taxonomy" id="206669"/>
    <lineage>
        <taxon>Eukaryota</taxon>
        <taxon>Metazoa</taxon>
        <taxon>Echinodermata</taxon>
        <taxon>Eleutherozoa</taxon>
        <taxon>Echinozoa</taxon>
        <taxon>Holothuroidea</taxon>
        <taxon>Aspidochirotacea</taxon>
        <taxon>Aspidochirotida</taxon>
        <taxon>Holothuriidae</taxon>
        <taxon>Holothuria</taxon>
    </lineage>
</organism>
<dbReference type="InterPro" id="IPR017096">
    <property type="entry name" value="BTB-kelch_protein"/>
</dbReference>
<evidence type="ECO:0000313" key="6">
    <source>
        <dbReference type="Proteomes" id="UP001152320"/>
    </source>
</evidence>
<dbReference type="SUPFAM" id="SSF117281">
    <property type="entry name" value="Kelch motif"/>
    <property type="match status" value="1"/>
</dbReference>
<dbReference type="EMBL" id="JAIZAY010000014">
    <property type="protein sequence ID" value="KAJ8029339.1"/>
    <property type="molecule type" value="Genomic_DNA"/>
</dbReference>
<dbReference type="Pfam" id="PF07707">
    <property type="entry name" value="BACK"/>
    <property type="match status" value="1"/>
</dbReference>
<sequence length="663" mass="74491">MKSSRSNSLPKSNDDRSPRQEPSPKTNRRRIVNSTPNPSRSRPQGSASTISASDYRPYTTLPRIPKDPRLSTVSGTSLSSVATGTKNELPHSERVLSAAAVLWRKKQLHDVILSVGHHRIGAHRLILAVCSGYFNELFTNEEAEDRDEANFVYTLHGISYEALKTLLESMYTSHLNVTYENICELLNAAIYLKVPVALNTCKEFLLLNLCADTSLTTLSVAFDFDLNEIIEQATQIAAMNFVHISKTNEFLAMEVEPLKHLLLRDDLRVDSELQVFKAVQSWVEADMDVRLNDSVVDVLCLVRLPMIAPTDLVDHVENIDYFMQIPHYDDLVKEALHYYCLPMRQSILQSPRTNPRSLIRLKTVVSLGGQPRKAKEGVSKEIRYFNPDTNSWNLLAKMPQPRHHHAVAVLGGFLYVAGGREKANPTDHPLKTAYRYDPRTNSWIQIADLLHSRESFQLGVLNHMLYAIGGRVDDKTSLAEVERYDPFKDKWVAVAPLTDPRRCVAVTTHDKLLYAMGGSGQGKISSRVECYDAVSNTWKTRKPLQIPRIFALLSPLGDHIYLAGGATVDNSGGLCCVANIEKYHPFTDTWTTLSCMLTPRAEAACTVIDKRIFYLGGYNWDTKSWVQTVEAYDASDDSWEEIGNFPKAYTGMACCTLTLHKLP</sequence>
<dbReference type="SUPFAM" id="SSF54695">
    <property type="entry name" value="POZ domain"/>
    <property type="match status" value="1"/>
</dbReference>
<dbReference type="SMART" id="SM00225">
    <property type="entry name" value="BTB"/>
    <property type="match status" value="1"/>
</dbReference>
<feature type="compositionally biased region" description="Polar residues" evidence="3">
    <location>
        <begin position="1"/>
        <end position="11"/>
    </location>
</feature>
<gene>
    <name evidence="5" type="ORF">HOLleu_28710</name>
</gene>
<dbReference type="OrthoDB" id="45365at2759"/>
<evidence type="ECO:0000256" key="1">
    <source>
        <dbReference type="ARBA" id="ARBA00022441"/>
    </source>
</evidence>
<dbReference type="AlphaFoldDB" id="A0A9Q1H0P7"/>
<evidence type="ECO:0000256" key="2">
    <source>
        <dbReference type="ARBA" id="ARBA00022737"/>
    </source>
</evidence>
<feature type="compositionally biased region" description="Low complexity" evidence="3">
    <location>
        <begin position="70"/>
        <end position="85"/>
    </location>
</feature>
<dbReference type="PROSITE" id="PS50097">
    <property type="entry name" value="BTB"/>
    <property type="match status" value="1"/>
</dbReference>
<dbReference type="PIRSF" id="PIRSF037037">
    <property type="entry name" value="Kelch-like_protein_gigaxonin"/>
    <property type="match status" value="1"/>
</dbReference>
<dbReference type="Gene3D" id="2.120.10.80">
    <property type="entry name" value="Kelch-type beta propeller"/>
    <property type="match status" value="1"/>
</dbReference>
<name>A0A9Q1H0P7_HOLLE</name>
<dbReference type="SMART" id="SM00875">
    <property type="entry name" value="BACK"/>
    <property type="match status" value="1"/>
</dbReference>
<keyword evidence="1" id="KW-0880">Kelch repeat</keyword>
<feature type="domain" description="BTB" evidence="4">
    <location>
        <begin position="109"/>
        <end position="179"/>
    </location>
</feature>
<dbReference type="InterPro" id="IPR006652">
    <property type="entry name" value="Kelch_1"/>
</dbReference>
<evidence type="ECO:0000256" key="3">
    <source>
        <dbReference type="SAM" id="MobiDB-lite"/>
    </source>
</evidence>
<dbReference type="CDD" id="cd14733">
    <property type="entry name" value="BACK"/>
    <property type="match status" value="1"/>
</dbReference>
<comment type="caution">
    <text evidence="5">The sequence shown here is derived from an EMBL/GenBank/DDBJ whole genome shotgun (WGS) entry which is preliminary data.</text>
</comment>
<dbReference type="Pfam" id="PF24681">
    <property type="entry name" value="Kelch_KLHDC2_KLHL20_DRC7"/>
    <property type="match status" value="1"/>
</dbReference>
<feature type="region of interest" description="Disordered" evidence="3">
    <location>
        <begin position="1"/>
        <end position="87"/>
    </location>
</feature>
<dbReference type="Gene3D" id="1.25.40.420">
    <property type="match status" value="1"/>
</dbReference>
<dbReference type="InterPro" id="IPR011705">
    <property type="entry name" value="BACK"/>
</dbReference>
<reference evidence="5" key="1">
    <citation type="submission" date="2021-10" db="EMBL/GenBank/DDBJ databases">
        <title>Tropical sea cucumber genome reveals ecological adaptation and Cuvierian tubules defense mechanism.</title>
        <authorList>
            <person name="Chen T."/>
        </authorList>
    </citation>
    <scope>NUCLEOTIDE SEQUENCE</scope>
    <source>
        <strain evidence="5">Nanhai2018</strain>
        <tissue evidence="5">Muscle</tissue>
    </source>
</reference>
<dbReference type="Gene3D" id="3.30.710.10">
    <property type="entry name" value="Potassium Channel Kv1.1, Chain A"/>
    <property type="match status" value="1"/>
</dbReference>
<dbReference type="PANTHER" id="PTHR45632">
    <property type="entry name" value="LD33804P"/>
    <property type="match status" value="1"/>
</dbReference>
<dbReference type="Proteomes" id="UP001152320">
    <property type="component" value="Chromosome 14"/>
</dbReference>
<dbReference type="PANTHER" id="PTHR45632:SF10">
    <property type="entry name" value="BTB DOMAIN-CONTAINING PROTEIN"/>
    <property type="match status" value="1"/>
</dbReference>
<dbReference type="Pfam" id="PF01344">
    <property type="entry name" value="Kelch_1"/>
    <property type="match status" value="1"/>
</dbReference>
<dbReference type="SMART" id="SM00612">
    <property type="entry name" value="Kelch"/>
    <property type="match status" value="6"/>
</dbReference>
<dbReference type="InterPro" id="IPR011333">
    <property type="entry name" value="SKP1/BTB/POZ_sf"/>
</dbReference>
<accession>A0A9Q1H0P7</accession>